<dbReference type="Proteomes" id="UP000067243">
    <property type="component" value="Chromosome"/>
</dbReference>
<protein>
    <submittedName>
        <fullName evidence="2">DegV family protein</fullName>
    </submittedName>
</protein>
<organism evidence="2 3">
    <name type="scientific">Spiroplasma turonicum</name>
    <dbReference type="NCBI Taxonomy" id="216946"/>
    <lineage>
        <taxon>Bacteria</taxon>
        <taxon>Bacillati</taxon>
        <taxon>Mycoplasmatota</taxon>
        <taxon>Mollicutes</taxon>
        <taxon>Entomoplasmatales</taxon>
        <taxon>Spiroplasmataceae</taxon>
        <taxon>Spiroplasma</taxon>
    </lineage>
</organism>
<keyword evidence="3" id="KW-1185">Reference proteome</keyword>
<evidence type="ECO:0000313" key="3">
    <source>
        <dbReference type="Proteomes" id="UP000067243"/>
    </source>
</evidence>
<dbReference type="Pfam" id="PF02645">
    <property type="entry name" value="DegV"/>
    <property type="match status" value="1"/>
</dbReference>
<dbReference type="InterPro" id="IPR003797">
    <property type="entry name" value="DegV"/>
</dbReference>
<name>A0A0K1P526_9MOLU</name>
<dbReference type="NCBIfam" id="TIGR00762">
    <property type="entry name" value="DegV"/>
    <property type="match status" value="1"/>
</dbReference>
<dbReference type="SUPFAM" id="SSF82549">
    <property type="entry name" value="DAK1/DegV-like"/>
    <property type="match status" value="1"/>
</dbReference>
<dbReference type="InterPro" id="IPR050270">
    <property type="entry name" value="DegV_domain_contain"/>
</dbReference>
<dbReference type="PROSITE" id="PS51482">
    <property type="entry name" value="DEGV"/>
    <property type="match status" value="1"/>
</dbReference>
<dbReference type="PANTHER" id="PTHR33434:SF2">
    <property type="entry name" value="FATTY ACID-BINDING PROTEIN TM_1468"/>
    <property type="match status" value="1"/>
</dbReference>
<dbReference type="PANTHER" id="PTHR33434">
    <property type="entry name" value="DEGV DOMAIN-CONTAINING PROTEIN DR_1986-RELATED"/>
    <property type="match status" value="1"/>
</dbReference>
<keyword evidence="1" id="KW-0446">Lipid-binding</keyword>
<dbReference type="Gene3D" id="3.30.1180.10">
    <property type="match status" value="1"/>
</dbReference>
<dbReference type="KEGG" id="stur:STURON_00144"/>
<dbReference type="AlphaFoldDB" id="A0A0K1P526"/>
<evidence type="ECO:0000256" key="1">
    <source>
        <dbReference type="ARBA" id="ARBA00023121"/>
    </source>
</evidence>
<dbReference type="STRING" id="216946.STURO_v1c01420"/>
<reference evidence="2 3" key="1">
    <citation type="journal article" date="2015" name="Genome Announc.">
        <title>Complete Genome Sequence of Spiroplasma turonicum Strain Tab4cT, a Parasite of a Horse Fly, Haematopota sp. (Diptera: Tabanidae).</title>
        <authorList>
            <person name="Davis R.E."/>
            <person name="Shao J."/>
            <person name="Zhao Y."/>
            <person name="Gasparich G.E."/>
            <person name="Gaynor B.J."/>
            <person name="Donofrio N."/>
        </authorList>
    </citation>
    <scope>NUCLEOTIDE SEQUENCE [LARGE SCALE GENOMIC DNA]</scope>
    <source>
        <strain evidence="2 3">Tab4c</strain>
    </source>
</reference>
<evidence type="ECO:0000313" key="2">
    <source>
        <dbReference type="EMBL" id="AKU79390.1"/>
    </source>
</evidence>
<proteinExistence type="predicted"/>
<accession>A0A0K1P526</accession>
<dbReference type="Gene3D" id="3.40.50.10170">
    <property type="match status" value="1"/>
</dbReference>
<dbReference type="EMBL" id="CP012328">
    <property type="protein sequence ID" value="AKU79390.1"/>
    <property type="molecule type" value="Genomic_DNA"/>
</dbReference>
<gene>
    <name evidence="2" type="primary">degV</name>
    <name evidence="2" type="ORF">STURON_00144</name>
</gene>
<dbReference type="GO" id="GO:0008289">
    <property type="term" value="F:lipid binding"/>
    <property type="evidence" value="ECO:0007669"/>
    <property type="project" value="UniProtKB-KW"/>
</dbReference>
<sequence length="295" mass="33746">MRKMKIGILVDSSACFKIGEYNSKIIDVLPLHLIVDNENDFLDTEEIIEANNLSEELKSEKKKSTSQASPGELMVKYDKMLENYDHIIHISMPENLSSMMQTAFLVSSEQPYEGKVTVIKHSMASNALKYLALKFEQMINDGITDIEVFQKEAEEWENNSFLALIPSNLQTLARGGRAKMVILKFLKMVKAKVAIQWGRKPKKIGISRTYNSLFEKTVTTINKELDSDFEVILIARKKEVNPKIVNTLKNYLKDNSMNYIEEEMSLLFPWHAGEDTIGLIAIKKFLLPKVFSDRN</sequence>
<dbReference type="InterPro" id="IPR043168">
    <property type="entry name" value="DegV_C"/>
</dbReference>
<dbReference type="PATRIC" id="fig|216946.3.peg.142"/>